<feature type="compositionally biased region" description="Low complexity" evidence="1">
    <location>
        <begin position="395"/>
        <end position="415"/>
    </location>
</feature>
<dbReference type="InterPro" id="IPR011009">
    <property type="entry name" value="Kinase-like_dom_sf"/>
</dbReference>
<reference evidence="2 3" key="1">
    <citation type="submission" date="2020-09" db="EMBL/GenBank/DDBJ databases">
        <title>Investigation of environmental microbes.</title>
        <authorList>
            <person name="Ou Y."/>
            <person name="Kang Q."/>
        </authorList>
    </citation>
    <scope>NUCLEOTIDE SEQUENCE [LARGE SCALE GENOMIC DNA]</scope>
    <source>
        <strain evidence="2 3">KJZ-14</strain>
    </source>
</reference>
<gene>
    <name evidence="2" type="ORF">IDM49_07390</name>
</gene>
<feature type="region of interest" description="Disordered" evidence="1">
    <location>
        <begin position="376"/>
        <end position="415"/>
    </location>
</feature>
<dbReference type="Proteomes" id="UP000516404">
    <property type="component" value="Chromosome"/>
</dbReference>
<evidence type="ECO:0000313" key="2">
    <source>
        <dbReference type="EMBL" id="QNV37077.1"/>
    </source>
</evidence>
<accession>A0A7H2BBN1</accession>
<dbReference type="EMBL" id="CP061539">
    <property type="protein sequence ID" value="QNV37077.1"/>
    <property type="molecule type" value="Genomic_DNA"/>
</dbReference>
<dbReference type="RefSeq" id="WP_190724040.1">
    <property type="nucleotide sequence ID" value="NZ_CP061539.1"/>
</dbReference>
<feature type="region of interest" description="Disordered" evidence="1">
    <location>
        <begin position="315"/>
        <end position="345"/>
    </location>
</feature>
<organism evidence="2 3">
    <name type="scientific">Rothia terrae</name>
    <dbReference type="NCBI Taxonomy" id="396015"/>
    <lineage>
        <taxon>Bacteria</taxon>
        <taxon>Bacillati</taxon>
        <taxon>Actinomycetota</taxon>
        <taxon>Actinomycetes</taxon>
        <taxon>Micrococcales</taxon>
        <taxon>Micrococcaceae</taxon>
        <taxon>Rothia</taxon>
    </lineage>
</organism>
<dbReference type="AlphaFoldDB" id="A0A7H2BBN1"/>
<dbReference type="SUPFAM" id="SSF56112">
    <property type="entry name" value="Protein kinase-like (PK-like)"/>
    <property type="match status" value="1"/>
</dbReference>
<evidence type="ECO:0000256" key="1">
    <source>
        <dbReference type="SAM" id="MobiDB-lite"/>
    </source>
</evidence>
<proteinExistence type="predicted"/>
<keyword evidence="3" id="KW-1185">Reference proteome</keyword>
<feature type="region of interest" description="Disordered" evidence="1">
    <location>
        <begin position="29"/>
        <end position="53"/>
    </location>
</feature>
<dbReference type="GeneID" id="96624059"/>
<name>A0A7H2BBN1_9MICC</name>
<dbReference type="Gene3D" id="1.10.510.10">
    <property type="entry name" value="Transferase(Phosphotransferase) domain 1"/>
    <property type="match status" value="1"/>
</dbReference>
<evidence type="ECO:0008006" key="4">
    <source>
        <dbReference type="Google" id="ProtNLM"/>
    </source>
</evidence>
<evidence type="ECO:0000313" key="3">
    <source>
        <dbReference type="Proteomes" id="UP000516404"/>
    </source>
</evidence>
<protein>
    <recommendedName>
        <fullName evidence="4">Serine/threonine protein kinase</fullName>
    </recommendedName>
</protein>
<feature type="compositionally biased region" description="Polar residues" evidence="1">
    <location>
        <begin position="376"/>
        <end position="394"/>
    </location>
</feature>
<dbReference type="KEGG" id="rter:IDM49_07390"/>
<sequence>MKNFEPRPESTNLPITNWMPLVPHEVDAHAHSHDASEASSAIETGDTHANGASHSTGEYSVIYKMQSLPHGALWLVSCNEAQGKSRGLAPGEYTLHSSESQSDTLKIRSLERLLNLDNPESVATLLTHRESDHRHEKWYEPLGAGSLDNVLSVRSTLTPGEVTYLAESVAAALTWVHQQSFAYSELRPHTVAFTLDEMKPKLLAPDIDFRGAPATIATQHKAHDIREFSALIWRALTGVIPEDTITRKPLSLYCPDAPDSLAQVLELALDAPADAQPQLAEITAALASYAKPTPIELHTAAHPSVKGRLPARIVAPATSHGVSRASRTTATPKTRQKKATGITTSKSRPRWLLPVAAAVGVLAVCAAGRTLVNGNEEPQQSAATVTSEPSVQQVAETPAESHPSSSASATSDSIESITADAEHLEEDIHSIFEARNKVLASGNGNGIVEYAVLTSDVARADGELISRDSDRTLASQPLSVVEITEISTDAEHAQATVTLRSNQTQLAGTSGITEVNGGAQQRARLTLALQDHQWKLETAVPISD</sequence>